<dbReference type="Pfam" id="PF00912">
    <property type="entry name" value="Transgly"/>
    <property type="match status" value="1"/>
</dbReference>
<evidence type="ECO:0000256" key="1">
    <source>
        <dbReference type="ARBA" id="ARBA00007090"/>
    </source>
</evidence>
<dbReference type="Gene3D" id="3.40.710.10">
    <property type="entry name" value="DD-peptidase/beta-lactamase superfamily"/>
    <property type="match status" value="1"/>
</dbReference>
<gene>
    <name evidence="17" type="ORF">EPD65_06100</name>
</gene>
<evidence type="ECO:0000256" key="14">
    <source>
        <dbReference type="SAM" id="MobiDB-lite"/>
    </source>
</evidence>
<proteinExistence type="inferred from homology"/>
<comment type="similarity">
    <text evidence="1">In the C-terminal section; belongs to the transpeptidase family.</text>
</comment>
<dbReference type="SMART" id="SM00740">
    <property type="entry name" value="PASTA"/>
    <property type="match status" value="1"/>
</dbReference>
<comment type="catalytic activity">
    <reaction evidence="12">
        <text>Preferential cleavage: (Ac)2-L-Lys-D-Ala-|-D-Ala. Also transpeptidation of peptidyl-alanyl moieties that are N-acyl substituents of D-alanine.</text>
        <dbReference type="EC" id="3.4.16.4"/>
    </reaction>
</comment>
<evidence type="ECO:0000256" key="10">
    <source>
        <dbReference type="ARBA" id="ARBA00023268"/>
    </source>
</evidence>
<evidence type="ECO:0000256" key="15">
    <source>
        <dbReference type="SAM" id="Phobius"/>
    </source>
</evidence>
<dbReference type="Gene3D" id="3.30.10.20">
    <property type="match status" value="1"/>
</dbReference>
<dbReference type="GO" id="GO:0009002">
    <property type="term" value="F:serine-type D-Ala-D-Ala carboxypeptidase activity"/>
    <property type="evidence" value="ECO:0007669"/>
    <property type="project" value="UniProtKB-EC"/>
</dbReference>
<dbReference type="CDD" id="cd06577">
    <property type="entry name" value="PASTA_pknB"/>
    <property type="match status" value="1"/>
</dbReference>
<dbReference type="GO" id="GO:0008658">
    <property type="term" value="F:penicillin binding"/>
    <property type="evidence" value="ECO:0007669"/>
    <property type="project" value="InterPro"/>
</dbReference>
<keyword evidence="15" id="KW-0472">Membrane</keyword>
<keyword evidence="5" id="KW-0328">Glycosyltransferase</keyword>
<keyword evidence="11" id="KW-0961">Cell wall biogenesis/degradation</keyword>
<dbReference type="PROSITE" id="PS51178">
    <property type="entry name" value="PASTA"/>
    <property type="match status" value="1"/>
</dbReference>
<dbReference type="InterPro" id="IPR050396">
    <property type="entry name" value="Glycosyltr_51/Transpeptidase"/>
</dbReference>
<dbReference type="GO" id="GO:0030288">
    <property type="term" value="C:outer membrane-bounded periplasmic space"/>
    <property type="evidence" value="ECO:0007669"/>
    <property type="project" value="TreeGrafter"/>
</dbReference>
<comment type="catalytic activity">
    <reaction evidence="13">
        <text>[GlcNAc-(1-&gt;4)-Mur2Ac(oyl-L-Ala-gamma-D-Glu-L-Lys-D-Ala-D-Ala)](n)-di-trans,octa-cis-undecaprenyl diphosphate + beta-D-GlcNAc-(1-&gt;4)-Mur2Ac(oyl-L-Ala-gamma-D-Glu-L-Lys-D-Ala-D-Ala)-di-trans,octa-cis-undecaprenyl diphosphate = [GlcNAc-(1-&gt;4)-Mur2Ac(oyl-L-Ala-gamma-D-Glu-L-Lys-D-Ala-D-Ala)](n+1)-di-trans,octa-cis-undecaprenyl diphosphate + di-trans,octa-cis-undecaprenyl diphosphate + H(+)</text>
        <dbReference type="Rhea" id="RHEA:23708"/>
        <dbReference type="Rhea" id="RHEA-COMP:9602"/>
        <dbReference type="Rhea" id="RHEA-COMP:9603"/>
        <dbReference type="ChEBI" id="CHEBI:15378"/>
        <dbReference type="ChEBI" id="CHEBI:58405"/>
        <dbReference type="ChEBI" id="CHEBI:60033"/>
        <dbReference type="ChEBI" id="CHEBI:78435"/>
        <dbReference type="EC" id="2.4.99.28"/>
    </reaction>
</comment>
<keyword evidence="3" id="KW-0121">Carboxypeptidase</keyword>
<dbReference type="PANTHER" id="PTHR32282:SF33">
    <property type="entry name" value="PEPTIDOGLYCAN GLYCOSYLTRANSFERASE"/>
    <property type="match status" value="1"/>
</dbReference>
<dbReference type="InterPro" id="IPR023346">
    <property type="entry name" value="Lysozyme-like_dom_sf"/>
</dbReference>
<comment type="caution">
    <text evidence="17">The sequence shown here is derived from an EMBL/GenBank/DDBJ whole genome shotgun (WGS) entry which is preliminary data.</text>
</comment>
<dbReference type="InterPro" id="IPR001264">
    <property type="entry name" value="Glyco_trans_51"/>
</dbReference>
<evidence type="ECO:0000256" key="13">
    <source>
        <dbReference type="ARBA" id="ARBA00049902"/>
    </source>
</evidence>
<evidence type="ECO:0000256" key="6">
    <source>
        <dbReference type="ARBA" id="ARBA00022679"/>
    </source>
</evidence>
<keyword evidence="9" id="KW-0573">Peptidoglycan synthesis</keyword>
<dbReference type="FunFam" id="1.10.3810.10:FF:000001">
    <property type="entry name" value="Penicillin-binding protein 1A"/>
    <property type="match status" value="1"/>
</dbReference>
<dbReference type="GO" id="GO:0009252">
    <property type="term" value="P:peptidoglycan biosynthetic process"/>
    <property type="evidence" value="ECO:0007669"/>
    <property type="project" value="UniProtKB-KW"/>
</dbReference>
<keyword evidence="8" id="KW-0133">Cell shape</keyword>
<evidence type="ECO:0000256" key="5">
    <source>
        <dbReference type="ARBA" id="ARBA00022676"/>
    </source>
</evidence>
<keyword evidence="15" id="KW-1133">Transmembrane helix</keyword>
<feature type="domain" description="PASTA" evidence="16">
    <location>
        <begin position="691"/>
        <end position="760"/>
    </location>
</feature>
<keyword evidence="10" id="KW-0511">Multifunctional enzyme</keyword>
<dbReference type="InterPro" id="IPR005543">
    <property type="entry name" value="PASTA_dom"/>
</dbReference>
<evidence type="ECO:0000259" key="16">
    <source>
        <dbReference type="PROSITE" id="PS51178"/>
    </source>
</evidence>
<keyword evidence="6" id="KW-0808">Transferase</keyword>
<sequence>MPGTTEHPLDDDRIPPNQVLAHLGVMALVSVVLGIVVAGLAIPFAGVLGFAARDISDSMSSLPESLETKPLAQASRIVAKDGTPIATLYDENRVNVPLTQVAPVMREAIISIEDYRFYQHGAIDLKGTLRALVTNSAAGGTVQGGSSITQQMVKLTLLSQAKTKAEQKAAVEQSVARKIKELRYAIAFEEEHSKDWILERYLNLAYFGDGVYGIQAAARHYFSTDAKRLTLGQAAMLAGLVKNPVGYDPTKNPNKAFDRRNIVLERMAQLHAIPLGTAKAEAKKSLGLDITANRNGCMFSRAPFFCDYVVNYLLKDPALGATTEERKALLQSGGLTIKTTLDPRFQDAADEAVQRYVYPTDNAVGATALVVPGSGDVRAMAQSRPMGLDSGRGESMINYSVPKDLGGSLGFQPGSTFKAFVLAAAIRQGIPLTTAFNAPQNLTTNLADFANCPNRGNFTGTHTWGNATGEHPGRYNVYSGTAASVNTFYIQLEMKTGVCEPWKLANELGLSVPVRDRQPSFVLGAPLASPLQVAEAYATFAARGVHCKSRPVTSLRDSNNNIVKTYPKECSQVLPSAVADAVNNVLEGVLKPGGTANGLYVGQPTAGKTGTTNESMATWFTGYTPNLAMSSMIAGVNDAGHPQSLNGHSIGGRYIGNGSGASTTGPIWTAAMSVIEQWLPDLTFQVPSSTDIKGLLIPIPSVYGMSPDQAQKTLEDAGFNVSIAGGQVDSSYPQGTVAYTSPGSGNTTGSGDLITIYISDGTPYVKPKPTHTRPPKKAGGTPTTKPTGGGKPKPGQ</sequence>
<feature type="transmembrane region" description="Helical" evidence="15">
    <location>
        <begin position="20"/>
        <end position="51"/>
    </location>
</feature>
<accession>A0A4R1CFC9</accession>
<dbReference type="PANTHER" id="PTHR32282">
    <property type="entry name" value="BINDING PROTEIN TRANSPEPTIDASE, PUTATIVE-RELATED"/>
    <property type="match status" value="1"/>
</dbReference>
<keyword evidence="4" id="KW-0645">Protease</keyword>
<keyword evidence="15" id="KW-0812">Transmembrane</keyword>
<evidence type="ECO:0000256" key="12">
    <source>
        <dbReference type="ARBA" id="ARBA00034000"/>
    </source>
</evidence>
<dbReference type="GO" id="GO:0071555">
    <property type="term" value="P:cell wall organization"/>
    <property type="evidence" value="ECO:0007669"/>
    <property type="project" value="UniProtKB-KW"/>
</dbReference>
<evidence type="ECO:0000313" key="18">
    <source>
        <dbReference type="Proteomes" id="UP000295453"/>
    </source>
</evidence>
<feature type="compositionally biased region" description="Low complexity" evidence="14">
    <location>
        <begin position="777"/>
        <end position="786"/>
    </location>
</feature>
<name>A0A4R1CFC9_9ACTN</name>
<protein>
    <submittedName>
        <fullName evidence="17">PASTA domain-containing protein</fullName>
    </submittedName>
</protein>
<organism evidence="17 18">
    <name type="scientific">Nocardioides jejuensis</name>
    <dbReference type="NCBI Taxonomy" id="2502782"/>
    <lineage>
        <taxon>Bacteria</taxon>
        <taxon>Bacillati</taxon>
        <taxon>Actinomycetota</taxon>
        <taxon>Actinomycetes</taxon>
        <taxon>Propionibacteriales</taxon>
        <taxon>Nocardioidaceae</taxon>
        <taxon>Nocardioides</taxon>
    </lineage>
</organism>
<reference evidence="17 18" key="1">
    <citation type="submission" date="2019-03" db="EMBL/GenBank/DDBJ databases">
        <authorList>
            <person name="Kim M.K.M."/>
        </authorList>
    </citation>
    <scope>NUCLEOTIDE SEQUENCE [LARGE SCALE GENOMIC DNA]</scope>
    <source>
        <strain evidence="17 18">18JY15-6</strain>
    </source>
</reference>
<dbReference type="Gene3D" id="1.10.3810.10">
    <property type="entry name" value="Biosynthetic peptidoglycan transglycosylase-like"/>
    <property type="match status" value="1"/>
</dbReference>
<evidence type="ECO:0000256" key="7">
    <source>
        <dbReference type="ARBA" id="ARBA00022801"/>
    </source>
</evidence>
<keyword evidence="18" id="KW-1185">Reference proteome</keyword>
<evidence type="ECO:0000256" key="4">
    <source>
        <dbReference type="ARBA" id="ARBA00022670"/>
    </source>
</evidence>
<feature type="compositionally biased region" description="Gly residues" evidence="14">
    <location>
        <begin position="787"/>
        <end position="796"/>
    </location>
</feature>
<evidence type="ECO:0000256" key="11">
    <source>
        <dbReference type="ARBA" id="ARBA00023316"/>
    </source>
</evidence>
<dbReference type="GO" id="GO:0008360">
    <property type="term" value="P:regulation of cell shape"/>
    <property type="evidence" value="ECO:0007669"/>
    <property type="project" value="UniProtKB-KW"/>
</dbReference>
<dbReference type="Proteomes" id="UP000295453">
    <property type="component" value="Unassembled WGS sequence"/>
</dbReference>
<dbReference type="SUPFAM" id="SSF56601">
    <property type="entry name" value="beta-lactamase/transpeptidase-like"/>
    <property type="match status" value="1"/>
</dbReference>
<comment type="similarity">
    <text evidence="2">In the N-terminal section; belongs to the glycosyltransferase 51 family.</text>
</comment>
<evidence type="ECO:0000256" key="3">
    <source>
        <dbReference type="ARBA" id="ARBA00022645"/>
    </source>
</evidence>
<dbReference type="EMBL" id="SJZJ01000007">
    <property type="protein sequence ID" value="TCJ29870.1"/>
    <property type="molecule type" value="Genomic_DNA"/>
</dbReference>
<feature type="region of interest" description="Disordered" evidence="14">
    <location>
        <begin position="762"/>
        <end position="796"/>
    </location>
</feature>
<dbReference type="InterPro" id="IPR012338">
    <property type="entry name" value="Beta-lactam/transpept-like"/>
</dbReference>
<evidence type="ECO:0000313" key="17">
    <source>
        <dbReference type="EMBL" id="TCJ29870.1"/>
    </source>
</evidence>
<evidence type="ECO:0000256" key="2">
    <source>
        <dbReference type="ARBA" id="ARBA00007739"/>
    </source>
</evidence>
<dbReference type="InterPro" id="IPR001460">
    <property type="entry name" value="PCN-bd_Tpept"/>
</dbReference>
<dbReference type="SUPFAM" id="SSF53955">
    <property type="entry name" value="Lysozyme-like"/>
    <property type="match status" value="1"/>
</dbReference>
<evidence type="ECO:0000256" key="8">
    <source>
        <dbReference type="ARBA" id="ARBA00022960"/>
    </source>
</evidence>
<dbReference type="Pfam" id="PF03793">
    <property type="entry name" value="PASTA"/>
    <property type="match status" value="1"/>
</dbReference>
<dbReference type="AlphaFoldDB" id="A0A4R1CFC9"/>
<keyword evidence="7" id="KW-0378">Hydrolase</keyword>
<dbReference type="GO" id="GO:0006508">
    <property type="term" value="P:proteolysis"/>
    <property type="evidence" value="ECO:0007669"/>
    <property type="project" value="UniProtKB-KW"/>
</dbReference>
<dbReference type="RefSeq" id="WP_131582273.1">
    <property type="nucleotide sequence ID" value="NZ_SJZJ01000007.1"/>
</dbReference>
<evidence type="ECO:0000256" key="9">
    <source>
        <dbReference type="ARBA" id="ARBA00022984"/>
    </source>
</evidence>
<dbReference type="GO" id="GO:0008955">
    <property type="term" value="F:peptidoglycan glycosyltransferase activity"/>
    <property type="evidence" value="ECO:0007669"/>
    <property type="project" value="UniProtKB-EC"/>
</dbReference>
<dbReference type="InterPro" id="IPR036950">
    <property type="entry name" value="PBP_transglycosylase"/>
</dbReference>
<dbReference type="OrthoDB" id="9766909at2"/>
<dbReference type="Pfam" id="PF00905">
    <property type="entry name" value="Transpeptidase"/>
    <property type="match status" value="1"/>
</dbReference>